<dbReference type="InterPro" id="IPR005300">
    <property type="entry name" value="MltA_B"/>
</dbReference>
<dbReference type="SUPFAM" id="SSF50685">
    <property type="entry name" value="Barwin-like endoglucanases"/>
    <property type="match status" value="1"/>
</dbReference>
<dbReference type="EC" id="4.2.2.n1" evidence="2"/>
<evidence type="ECO:0000313" key="10">
    <source>
        <dbReference type="Proteomes" id="UP000661507"/>
    </source>
</evidence>
<feature type="domain" description="Lytic transglycosylase MltA" evidence="8">
    <location>
        <begin position="182"/>
        <end position="336"/>
    </location>
</feature>
<evidence type="ECO:0000256" key="1">
    <source>
        <dbReference type="ARBA" id="ARBA00001420"/>
    </source>
</evidence>
<proteinExistence type="predicted"/>
<comment type="caution">
    <text evidence="9">The sequence shown here is derived from an EMBL/GenBank/DDBJ whole genome shotgun (WGS) entry which is preliminary data.</text>
</comment>
<dbReference type="EMBL" id="BMKW01000017">
    <property type="protein sequence ID" value="GGJ39116.1"/>
    <property type="molecule type" value="Genomic_DNA"/>
</dbReference>
<dbReference type="PANTHER" id="PTHR30124">
    <property type="entry name" value="MEMBRANE-BOUND LYTIC MUREIN TRANSGLYCOSYLASE A"/>
    <property type="match status" value="1"/>
</dbReference>
<dbReference type="Pfam" id="PF06725">
    <property type="entry name" value="3D"/>
    <property type="match status" value="1"/>
</dbReference>
<reference evidence="9" key="1">
    <citation type="journal article" date="2014" name="Int. J. Syst. Evol. Microbiol.">
        <title>Complete genome sequence of Corynebacterium casei LMG S-19264T (=DSM 44701T), isolated from a smear-ripened cheese.</title>
        <authorList>
            <consortium name="US DOE Joint Genome Institute (JGI-PGF)"/>
            <person name="Walter F."/>
            <person name="Albersmeier A."/>
            <person name="Kalinowski J."/>
            <person name="Ruckert C."/>
        </authorList>
    </citation>
    <scope>NUCLEOTIDE SEQUENCE</scope>
    <source>
        <strain evidence="9">CGMCC 1.3617</strain>
    </source>
</reference>
<dbReference type="InterPro" id="IPR010611">
    <property type="entry name" value="3D_dom"/>
</dbReference>
<name>A0A917L263_9PROT</name>
<feature type="chain" id="PRO_5038077677" description="peptidoglycan lytic exotransglycosylase" evidence="7">
    <location>
        <begin position="31"/>
        <end position="449"/>
    </location>
</feature>
<evidence type="ECO:0000256" key="7">
    <source>
        <dbReference type="SAM" id="SignalP"/>
    </source>
</evidence>
<dbReference type="Gene3D" id="2.40.40.10">
    <property type="entry name" value="RlpA-like domain"/>
    <property type="match status" value="1"/>
</dbReference>
<dbReference type="Pfam" id="PF03562">
    <property type="entry name" value="MltA"/>
    <property type="match status" value="1"/>
</dbReference>
<evidence type="ECO:0000256" key="2">
    <source>
        <dbReference type="ARBA" id="ARBA00012587"/>
    </source>
</evidence>
<dbReference type="CDD" id="cd14668">
    <property type="entry name" value="mlta_B"/>
    <property type="match status" value="1"/>
</dbReference>
<comment type="catalytic activity">
    <reaction evidence="1">
        <text>Exolytic cleavage of the (1-&gt;4)-beta-glycosidic linkage between N-acetylmuramic acid (MurNAc) and N-acetylglucosamine (GlcNAc) residues in peptidoglycan, from either the reducing or the non-reducing ends of the peptidoglycan chains, with concomitant formation of a 1,6-anhydrobond in the MurNAc residue.</text>
        <dbReference type="EC" id="4.2.2.n1"/>
    </reaction>
</comment>
<dbReference type="GO" id="GO:0009253">
    <property type="term" value="P:peptidoglycan catabolic process"/>
    <property type="evidence" value="ECO:0007669"/>
    <property type="project" value="TreeGrafter"/>
</dbReference>
<dbReference type="GO" id="GO:0004553">
    <property type="term" value="F:hydrolase activity, hydrolyzing O-glycosyl compounds"/>
    <property type="evidence" value="ECO:0007669"/>
    <property type="project" value="InterPro"/>
</dbReference>
<evidence type="ECO:0000256" key="5">
    <source>
        <dbReference type="ARBA" id="ARBA00030918"/>
    </source>
</evidence>
<dbReference type="InterPro" id="IPR026044">
    <property type="entry name" value="MltA"/>
</dbReference>
<dbReference type="Gene3D" id="2.40.240.50">
    <property type="entry name" value="Barwin-like endoglucanases"/>
    <property type="match status" value="1"/>
</dbReference>
<dbReference type="Proteomes" id="UP000661507">
    <property type="component" value="Unassembled WGS sequence"/>
</dbReference>
<dbReference type="SMART" id="SM00925">
    <property type="entry name" value="MltA"/>
    <property type="match status" value="1"/>
</dbReference>
<evidence type="ECO:0000256" key="6">
    <source>
        <dbReference type="SAM" id="MobiDB-lite"/>
    </source>
</evidence>
<feature type="signal peptide" evidence="7">
    <location>
        <begin position="1"/>
        <end position="30"/>
    </location>
</feature>
<evidence type="ECO:0000256" key="4">
    <source>
        <dbReference type="ARBA" id="ARBA00023316"/>
    </source>
</evidence>
<protein>
    <recommendedName>
        <fullName evidence="2">peptidoglycan lytic exotransglycosylase</fullName>
        <ecNumber evidence="2">4.2.2.n1</ecNumber>
    </recommendedName>
    <alternativeName>
        <fullName evidence="5">Murein hydrolase A</fullName>
    </alternativeName>
</protein>
<dbReference type="PIRSF" id="PIRSF019422">
    <property type="entry name" value="MltA"/>
    <property type="match status" value="1"/>
</dbReference>
<evidence type="ECO:0000259" key="8">
    <source>
        <dbReference type="SMART" id="SM00925"/>
    </source>
</evidence>
<feature type="region of interest" description="Disordered" evidence="6">
    <location>
        <begin position="30"/>
        <end position="54"/>
    </location>
</feature>
<evidence type="ECO:0000313" key="9">
    <source>
        <dbReference type="EMBL" id="GGJ39116.1"/>
    </source>
</evidence>
<dbReference type="GO" id="GO:0019867">
    <property type="term" value="C:outer membrane"/>
    <property type="evidence" value="ECO:0007669"/>
    <property type="project" value="InterPro"/>
</dbReference>
<keyword evidence="10" id="KW-1185">Reference proteome</keyword>
<organism evidence="9 10">
    <name type="scientific">Neoroseomonas lacus</name>
    <dbReference type="NCBI Taxonomy" id="287609"/>
    <lineage>
        <taxon>Bacteria</taxon>
        <taxon>Pseudomonadati</taxon>
        <taxon>Pseudomonadota</taxon>
        <taxon>Alphaproteobacteria</taxon>
        <taxon>Acetobacterales</taxon>
        <taxon>Acetobacteraceae</taxon>
        <taxon>Neoroseomonas</taxon>
    </lineage>
</organism>
<dbReference type="CDD" id="cd14485">
    <property type="entry name" value="mltA_like_LT_A"/>
    <property type="match status" value="1"/>
</dbReference>
<dbReference type="RefSeq" id="WP_188972626.1">
    <property type="nucleotide sequence ID" value="NZ_BMKW01000017.1"/>
</dbReference>
<evidence type="ECO:0000256" key="3">
    <source>
        <dbReference type="ARBA" id="ARBA00023239"/>
    </source>
</evidence>
<dbReference type="GO" id="GO:0071555">
    <property type="term" value="P:cell wall organization"/>
    <property type="evidence" value="ECO:0007669"/>
    <property type="project" value="UniProtKB-KW"/>
</dbReference>
<dbReference type="GO" id="GO:0008933">
    <property type="term" value="F:peptidoglycan lytic transglycosylase activity"/>
    <property type="evidence" value="ECO:0007669"/>
    <property type="project" value="TreeGrafter"/>
</dbReference>
<accession>A0A917L263</accession>
<keyword evidence="3" id="KW-0456">Lyase</keyword>
<dbReference type="PANTHER" id="PTHR30124:SF0">
    <property type="entry name" value="MEMBRANE-BOUND LYTIC MUREIN TRANSGLYCOSYLASE A"/>
    <property type="match status" value="1"/>
</dbReference>
<reference evidence="9" key="2">
    <citation type="submission" date="2020-09" db="EMBL/GenBank/DDBJ databases">
        <authorList>
            <person name="Sun Q."/>
            <person name="Zhou Y."/>
        </authorList>
    </citation>
    <scope>NUCLEOTIDE SEQUENCE</scope>
    <source>
        <strain evidence="9">CGMCC 1.3617</strain>
    </source>
</reference>
<dbReference type="AlphaFoldDB" id="A0A917L263"/>
<keyword evidence="7" id="KW-0732">Signal</keyword>
<keyword evidence="4" id="KW-0961">Cell wall biogenesis/degradation</keyword>
<gene>
    <name evidence="9" type="ORF">GCM10011320_53420</name>
</gene>
<dbReference type="GO" id="GO:0009254">
    <property type="term" value="P:peptidoglycan turnover"/>
    <property type="evidence" value="ECO:0007669"/>
    <property type="project" value="InterPro"/>
</dbReference>
<sequence length="449" mass="48453">MVGMRHKRRATSAAAIQLLLLLLSSGTAGAQRADSTPNTAPAEQPASVPAEPTAPTLRPVAFTNLPGWDADGHAEILPALMASCAGLRPMRPEASLGGQGEAALRAGTASAWQAVCPELRALQRSLPRPPRLVGGATPGRAFQRRMDAWRVARNAAVRAFIEDNFEPFAAGTGVMTGYYEPILRGSTEPNEDFRTPLLTRPPELVELPVADNPLRRRYGMMVEGRLQPFYDRAAIDTGALAGRGLELVWVDDPADAFFLHIQGSGRVILPNGELLRVGYAGQNGRSYVPIGRVLIERGELTRDQMSMQAIRGWLASAGRDHATELMRGNPSYVFFRRVDNLTPDEGPIGALGVPLTPQRSVAVDRSFIPLGTPMFVTVRDPMARRDAPAAGRLVVAQDTGGAIRGFARTDFFWGWGNDAAERAGRMRQDAEVFILLPRTIEVAAAPAGQ</sequence>
<dbReference type="InterPro" id="IPR036908">
    <property type="entry name" value="RlpA-like_sf"/>
</dbReference>